<dbReference type="OrthoDB" id="3944128at2759"/>
<proteinExistence type="predicted"/>
<feature type="signal peptide" evidence="2">
    <location>
        <begin position="1"/>
        <end position="20"/>
    </location>
</feature>
<evidence type="ECO:0000256" key="2">
    <source>
        <dbReference type="SAM" id="SignalP"/>
    </source>
</evidence>
<gene>
    <name evidence="3" type="ORF">HII31_07327</name>
</gene>
<feature type="chain" id="PRO_5034060227" evidence="2">
    <location>
        <begin position="21"/>
        <end position="685"/>
    </location>
</feature>
<feature type="compositionally biased region" description="Polar residues" evidence="1">
    <location>
        <begin position="484"/>
        <end position="493"/>
    </location>
</feature>
<feature type="compositionally biased region" description="Polar residues" evidence="1">
    <location>
        <begin position="555"/>
        <end position="564"/>
    </location>
</feature>
<dbReference type="EMBL" id="JABCIY010000158">
    <property type="protein sequence ID" value="KAF7191304.1"/>
    <property type="molecule type" value="Genomic_DNA"/>
</dbReference>
<feature type="region of interest" description="Disordered" evidence="1">
    <location>
        <begin position="544"/>
        <end position="572"/>
    </location>
</feature>
<dbReference type="AlphaFoldDB" id="A0A8H6RGV7"/>
<keyword evidence="4" id="KW-1185">Reference proteome</keyword>
<evidence type="ECO:0000313" key="4">
    <source>
        <dbReference type="Proteomes" id="UP000660729"/>
    </source>
</evidence>
<feature type="compositionally biased region" description="Polar residues" evidence="1">
    <location>
        <begin position="440"/>
        <end position="462"/>
    </location>
</feature>
<keyword evidence="2" id="KW-0732">Signal</keyword>
<reference evidence="3" key="1">
    <citation type="submission" date="2020-04" db="EMBL/GenBank/DDBJ databases">
        <title>Draft genome resource of the tomato pathogen Pseudocercospora fuligena.</title>
        <authorList>
            <person name="Zaccaron A."/>
        </authorList>
    </citation>
    <scope>NUCLEOTIDE SEQUENCE</scope>
    <source>
        <strain evidence="3">PF001</strain>
    </source>
</reference>
<feature type="region of interest" description="Disordered" evidence="1">
    <location>
        <begin position="604"/>
        <end position="640"/>
    </location>
</feature>
<feature type="compositionally biased region" description="Low complexity" evidence="1">
    <location>
        <begin position="608"/>
        <end position="618"/>
    </location>
</feature>
<sequence length="685" mass="71562">MVRRLRDAVITGLWTAVVSGFPESASASGPFPRQVASSTFPSSSTISTAPSTVGTPSDGLVTGSGSAFASSCQEALWEWKSASESYGSQRETLTTYTSSYGTSYNYTYTNYTGGVSATRSTTLCDGYPRVIGSGSYLKSSATTYIPSDFVTNTSVPGPYATPLPCSIGASDCANLWSSFNAFTSASLVDINGSRPEPPCATTGTSYSFAEASCGNSATPANNGIFASTVRLLYWPVRTVSNASSPFCLGDIPQTMTGTRTGEGPNTFVTGSLTITSPMVALSYSALRRGDGCGTTIDHSILTLKPDQLSSVRGARAAYDWRAFNYADLNWMCEGANGTFEVQDTEIDPDKCYQDVQAVAYWDTNPQHDWRPISDKAAGTILNNYKPYVVPDDKLFTEFLEKYWGPTAMWWIDGAWDPPIAMTQVASAAQPTLPYVPAHTTSASAMSPSITPATPADLSTASYPTALPDQESSASAPESFPPSQRPAQSSPEQSSVNIGGIIASALGATSQAASSGSKLTSAIGPPNHSEPRIVVINGQSTQLAASLTTPDGDGQTGAQSTSLPQDSPAPVMSFDDTGNLVVGAQTIEHGSALTLSGTTYSLPAEQVQSTSETDASSSSRVQTTNAVDPMSSQGDVASQSTSIFSDTSSGVAVQTAASGAHHRTGDQFLLVGSTFCVLIALIWIPN</sequence>
<protein>
    <submittedName>
        <fullName evidence="3">Uncharacterized protein</fullName>
    </submittedName>
</protein>
<organism evidence="3 4">
    <name type="scientific">Pseudocercospora fuligena</name>
    <dbReference type="NCBI Taxonomy" id="685502"/>
    <lineage>
        <taxon>Eukaryota</taxon>
        <taxon>Fungi</taxon>
        <taxon>Dikarya</taxon>
        <taxon>Ascomycota</taxon>
        <taxon>Pezizomycotina</taxon>
        <taxon>Dothideomycetes</taxon>
        <taxon>Dothideomycetidae</taxon>
        <taxon>Mycosphaerellales</taxon>
        <taxon>Mycosphaerellaceae</taxon>
        <taxon>Pseudocercospora</taxon>
    </lineage>
</organism>
<comment type="caution">
    <text evidence="3">The sequence shown here is derived from an EMBL/GenBank/DDBJ whole genome shotgun (WGS) entry which is preliminary data.</text>
</comment>
<evidence type="ECO:0000313" key="3">
    <source>
        <dbReference type="EMBL" id="KAF7191304.1"/>
    </source>
</evidence>
<name>A0A8H6RGV7_9PEZI</name>
<dbReference type="Proteomes" id="UP000660729">
    <property type="component" value="Unassembled WGS sequence"/>
</dbReference>
<feature type="compositionally biased region" description="Polar residues" evidence="1">
    <location>
        <begin position="619"/>
        <end position="636"/>
    </location>
</feature>
<evidence type="ECO:0000256" key="1">
    <source>
        <dbReference type="SAM" id="MobiDB-lite"/>
    </source>
</evidence>
<accession>A0A8H6RGV7</accession>
<feature type="region of interest" description="Disordered" evidence="1">
    <location>
        <begin position="440"/>
        <end position="493"/>
    </location>
</feature>